<dbReference type="InterPro" id="IPR011010">
    <property type="entry name" value="DNA_brk_join_enz"/>
</dbReference>
<protein>
    <recommendedName>
        <fullName evidence="3">DOT1 domain-containing protein</fullName>
    </recommendedName>
</protein>
<keyword evidence="1" id="KW-0233">DNA recombination</keyword>
<reference evidence="4" key="1">
    <citation type="submission" date="2023-10" db="EMBL/GenBank/DDBJ databases">
        <authorList>
            <person name="Chen Y."/>
            <person name="Shah S."/>
            <person name="Dougan E. K."/>
            <person name="Thang M."/>
            <person name="Chan C."/>
        </authorList>
    </citation>
    <scope>NUCLEOTIDE SEQUENCE [LARGE SCALE GENOMIC DNA]</scope>
</reference>
<organism evidence="4 5">
    <name type="scientific">Prorocentrum cordatum</name>
    <dbReference type="NCBI Taxonomy" id="2364126"/>
    <lineage>
        <taxon>Eukaryota</taxon>
        <taxon>Sar</taxon>
        <taxon>Alveolata</taxon>
        <taxon>Dinophyceae</taxon>
        <taxon>Prorocentrales</taxon>
        <taxon>Prorocentraceae</taxon>
        <taxon>Prorocentrum</taxon>
    </lineage>
</organism>
<dbReference type="SUPFAM" id="SSF56349">
    <property type="entry name" value="DNA breaking-rejoining enzymes"/>
    <property type="match status" value="1"/>
</dbReference>
<dbReference type="Pfam" id="PF08123">
    <property type="entry name" value="DOT1"/>
    <property type="match status" value="1"/>
</dbReference>
<feature type="non-terminal residue" evidence="4">
    <location>
        <position position="1"/>
    </location>
</feature>
<accession>A0ABN9YKI7</accession>
<evidence type="ECO:0000256" key="2">
    <source>
        <dbReference type="SAM" id="MobiDB-lite"/>
    </source>
</evidence>
<dbReference type="Proteomes" id="UP001189429">
    <property type="component" value="Unassembled WGS sequence"/>
</dbReference>
<evidence type="ECO:0000259" key="3">
    <source>
        <dbReference type="Pfam" id="PF08123"/>
    </source>
</evidence>
<dbReference type="Gene3D" id="1.10.443.10">
    <property type="entry name" value="Intergrase catalytic core"/>
    <property type="match status" value="1"/>
</dbReference>
<evidence type="ECO:0000313" key="4">
    <source>
        <dbReference type="EMBL" id="CAK0911504.1"/>
    </source>
</evidence>
<evidence type="ECO:0000313" key="5">
    <source>
        <dbReference type="Proteomes" id="UP001189429"/>
    </source>
</evidence>
<dbReference type="SUPFAM" id="SSF53335">
    <property type="entry name" value="S-adenosyl-L-methionine-dependent methyltransferases"/>
    <property type="match status" value="1"/>
</dbReference>
<feature type="domain" description="DOT1" evidence="3">
    <location>
        <begin position="51"/>
        <end position="119"/>
    </location>
</feature>
<feature type="compositionally biased region" description="Basic and acidic residues" evidence="2">
    <location>
        <begin position="553"/>
        <end position="568"/>
    </location>
</feature>
<name>A0ABN9YKI7_9DINO</name>
<proteinExistence type="predicted"/>
<dbReference type="Gene3D" id="3.40.50.150">
    <property type="entry name" value="Vaccinia Virus protein VP39"/>
    <property type="match status" value="1"/>
</dbReference>
<dbReference type="InterPro" id="IPR013762">
    <property type="entry name" value="Integrase-like_cat_sf"/>
</dbReference>
<sequence>RSQRARGRRRGALRRAQRGRRGAAMECLLDGLYAGDSGYASVDGADQAEQSMLTYGEFRPSALARLLAGPGLLDVAASPEDAFADLGSGTGKLPLAAFLLGVRLSLGVELAQHRHDLGAAAIRALTPLLPGSEVPPADGGAPAGLSWGGRRVELRAGSLLELPLSELTVVYAASLCFPAELMQALADRLREELRPGTVFWTLKELPPGRHRGIALVRALPGAASWDPHARVLVYMRVPEASSPLPAMPLGGDKAALGNWAVALIRAIRIEYRTIFGPLAAARYAGDTRPTSMGSADFEAAAAALGVEAEVAARRLLWAFGSRGVRSEGDRCGCRHANSSEGPWFSEASLLEMLGHGAFAPAAEEESAPMCLSISGSCTLADAFVGRAYLELRARALCGGPSPPRSCGAPPAKDVESSLSGALDEVVGDGAAAAGRLGRAEGPAFAEELLEARRASRGQSLGGVAAAAAALEMAVANESPDLLPTARALNQRAAADTGGAHALRRASSSHFSVVGPGARGSGAEGQRRRIIENAVTSASGKWPAPAARGPDAMRGCDARQRAERHHAEEELANLDPDGSGNAPRCQRDSAPPQMSAPHRRLRFPTDRPAYIAAARCSAGGAVQRGSGEQSRWASRIFSADRVKLCPTKWMACQVSSDIVSLLGRQLERCGPEQLNCPACPSCPLLQCPEPSFALGTFIAGLLAGVLSAATVGSRALAYYDPRDDYWHERIMLAHIQDFRFVVLTAHWDIYDEDMSQALRLLPLGPRGGLPVPRPQGQILRVDNARLSAELQQLCDEAAQMALDIREEEGLPAPAAHQGVLADGEAEALAEAPAPAALAAAARPAEPAAGGAAAAGALAAAPAAPLRAPAAGALLAPAPPRPAAPPADAVWLSAETRGGFTAGAPIPPELLGADGQPQVVLGDRGVVVLASGVSLAVAVANILEAGAAALSSSGGDLRTLPVLYSPAGGRSRSFHDAVAKMSTTPFPDWRIKGPRTAAWLLEKISEAGYTPLQRHFWWRSIQGLTASDSGVDDHHFISEVLQELTTYDQLNAGELVVVEILCRRYQLWEELYASSLREAEAGQDAAPWLDERSIFLGQDRSRGSALVCPALESWVAEKLREESAILKERRLRHAAAAAAVAPEAPPRAGGAPGLGASLQGGRGVLNDDATSLGFGDDSLTQRDALPIPLSSEALQCLKGFSALDGELSLGQRRKAARCRRQERWMLEGVAALNELGGGGRLAGSGGRLSLAQRSALQHLGEVYAAVPPKTEDCTNQEAFQALLGLRPGYADEPAIGARAGYQRGRVSLPSGGAGRVDLVRLLPPHLQSALESGHGLLRSEQEATAALEEADVTCYVDGKLAQRGIDYGRFLLELYDAGIVKVLDYELDRKEETGVFFVPRKDDKLRLIFDTRIAFRVRVVPMGWNWAVHFVQSAHLNVLASVSPNNQWLVDKQPGTCLSDSSAAAKVLYIDNFAAISTSRETALQVVNDMLGSFTSEGVRASLDLDVALLGFTLDSRAARWRPAPKKFWRVHGCISHMLEPGRRITGRQLERLMGHVVALLLLRREALSLLSAVYVFIRSTYDRAQPLWPSCRRELRWVLALLPTVFADMKRPWHSEVGAFDASPWGAGVCTARWPLSAVQAAGRQPEKLRFRGPLASLVAPRDAALAADSIELSDPAALLLGRAAGFAEVSAELLREERARLLPRQGFLAANKVRPSTQVLYLKVLRLLAGWLMVDALPDWPVAAWDAALADFLLWAFDQGVARATAARLGAAVLWGLPQLHVAPLQRCFPQLAHSLAGWKRLHPPGSRPPLPELVVRAAAAWLGHQGEFATALCVMLMFEGYLRPSEALALRAAQITGPFGSATSAGSHMSVVVHAAELQQPGKTGEMDHTVVLDLPRQQVLARALARLRDSRLGSWHPLWDFDYNLLQRRFGQALEAVGASCLAGTLYSLRHGGASHDRLTASRALMEVQQRGNWRAFNSARRYDKHGRVSIEWMKIPAHQRQEIEHLAAGLDAAFKLYSCPSAPIPVPASSGPGAGTPAALGRLPSDVDTVIFVDVDGVLNVGAKDNGGTPILLNDSNIRLARTMWTKRENHPERQTVETLMAVCQKMLDGESETLAKLATQGSSHVSDVLVGRLAEIVSMAGPRAITVLSSTWQAARYKRRLEDLERSLTEWLGRAFSFDATTGSLEETPSGRLRAMGNCVAELTSRGGAAAAAAEAGRLRVLLLEDFFISALRGAWSLDGQAMDSPAAVEEYIGSRVLPPATARVMLIHTYSEWVIYDGSLLRCGVGLTRADVERCKELFGDAADNTHDASSLEPRQAFFGLCPSQLHSLPTWSWCAQGANSVASTTSSVSSASMGARR</sequence>
<feature type="region of interest" description="Disordered" evidence="2">
    <location>
        <begin position="498"/>
        <end position="599"/>
    </location>
</feature>
<dbReference type="InterPro" id="IPR025789">
    <property type="entry name" value="DOT1_dom"/>
</dbReference>
<gene>
    <name evidence="4" type="ORF">PCOR1329_LOCUS85363</name>
</gene>
<dbReference type="EMBL" id="CAUYUJ010022592">
    <property type="protein sequence ID" value="CAK0911504.1"/>
    <property type="molecule type" value="Genomic_DNA"/>
</dbReference>
<evidence type="ECO:0000256" key="1">
    <source>
        <dbReference type="ARBA" id="ARBA00023172"/>
    </source>
</evidence>
<keyword evidence="5" id="KW-1185">Reference proteome</keyword>
<comment type="caution">
    <text evidence="4">The sequence shown here is derived from an EMBL/GenBank/DDBJ whole genome shotgun (WGS) entry which is preliminary data.</text>
</comment>
<dbReference type="InterPro" id="IPR029063">
    <property type="entry name" value="SAM-dependent_MTases_sf"/>
</dbReference>